<sequence length="84" mass="9875">MKYVVFDDSKIRGRVQMFRYLLVCLFNLLLNYVLLKLAVEVLHIYPTFGQLATTAIVIIISYLAQRHFTFKKGTLPDYVEKEED</sequence>
<dbReference type="InterPro" id="IPR007267">
    <property type="entry name" value="GtrA_DPMS_TM"/>
</dbReference>
<dbReference type="Proteomes" id="UP001202248">
    <property type="component" value="Unassembled WGS sequence"/>
</dbReference>
<evidence type="ECO:0000256" key="5">
    <source>
        <dbReference type="SAM" id="Phobius"/>
    </source>
</evidence>
<reference evidence="7 8" key="1">
    <citation type="submission" date="2022-02" db="EMBL/GenBank/DDBJ databases">
        <authorList>
            <person name="Min J."/>
        </authorList>
    </citation>
    <scope>NUCLEOTIDE SEQUENCE [LARGE SCALE GENOMIC DNA]</scope>
    <source>
        <strain evidence="7 8">GR10-1</strain>
    </source>
</reference>
<organism evidence="7 8">
    <name type="scientific">Niabella ginsengisoli</name>
    <dbReference type="NCBI Taxonomy" id="522298"/>
    <lineage>
        <taxon>Bacteria</taxon>
        <taxon>Pseudomonadati</taxon>
        <taxon>Bacteroidota</taxon>
        <taxon>Chitinophagia</taxon>
        <taxon>Chitinophagales</taxon>
        <taxon>Chitinophagaceae</taxon>
        <taxon>Niabella</taxon>
    </lineage>
</organism>
<comment type="subcellular location">
    <subcellularLocation>
        <location evidence="1">Membrane</location>
        <topology evidence="1">Multi-pass membrane protein</topology>
    </subcellularLocation>
</comment>
<evidence type="ECO:0000256" key="1">
    <source>
        <dbReference type="ARBA" id="ARBA00004141"/>
    </source>
</evidence>
<keyword evidence="2 5" id="KW-0812">Transmembrane</keyword>
<keyword evidence="4 5" id="KW-0472">Membrane</keyword>
<comment type="caution">
    <text evidence="7">The sequence shown here is derived from an EMBL/GenBank/DDBJ whole genome shotgun (WGS) entry which is preliminary data.</text>
</comment>
<feature type="transmembrane region" description="Helical" evidence="5">
    <location>
        <begin position="20"/>
        <end position="38"/>
    </location>
</feature>
<evidence type="ECO:0000259" key="6">
    <source>
        <dbReference type="Pfam" id="PF04138"/>
    </source>
</evidence>
<feature type="transmembrane region" description="Helical" evidence="5">
    <location>
        <begin position="44"/>
        <end position="64"/>
    </location>
</feature>
<dbReference type="Pfam" id="PF04138">
    <property type="entry name" value="GtrA_DPMS_TM"/>
    <property type="match status" value="1"/>
</dbReference>
<keyword evidence="8" id="KW-1185">Reference proteome</keyword>
<name>A0ABS9SKJ9_9BACT</name>
<evidence type="ECO:0000256" key="3">
    <source>
        <dbReference type="ARBA" id="ARBA00022989"/>
    </source>
</evidence>
<feature type="domain" description="GtrA/DPMS transmembrane" evidence="6">
    <location>
        <begin position="2"/>
        <end position="70"/>
    </location>
</feature>
<protein>
    <submittedName>
        <fullName evidence="7">GtrA family protein</fullName>
    </submittedName>
</protein>
<evidence type="ECO:0000256" key="4">
    <source>
        <dbReference type="ARBA" id="ARBA00023136"/>
    </source>
</evidence>
<gene>
    <name evidence="7" type="ORF">MKP09_12560</name>
</gene>
<evidence type="ECO:0000313" key="7">
    <source>
        <dbReference type="EMBL" id="MCH5598684.1"/>
    </source>
</evidence>
<keyword evidence="3 5" id="KW-1133">Transmembrane helix</keyword>
<evidence type="ECO:0000313" key="8">
    <source>
        <dbReference type="Proteomes" id="UP001202248"/>
    </source>
</evidence>
<dbReference type="EMBL" id="JAKWBL010000002">
    <property type="protein sequence ID" value="MCH5598684.1"/>
    <property type="molecule type" value="Genomic_DNA"/>
</dbReference>
<proteinExistence type="predicted"/>
<dbReference type="RefSeq" id="WP_240830360.1">
    <property type="nucleotide sequence ID" value="NZ_JAKWBL010000002.1"/>
</dbReference>
<accession>A0ABS9SKJ9</accession>
<evidence type="ECO:0000256" key="2">
    <source>
        <dbReference type="ARBA" id="ARBA00022692"/>
    </source>
</evidence>